<dbReference type="CDD" id="cd11286">
    <property type="entry name" value="ADF_cofilin_like"/>
    <property type="match status" value="1"/>
</dbReference>
<evidence type="ECO:0000313" key="2">
    <source>
        <dbReference type="Proteomes" id="UP000515152"/>
    </source>
</evidence>
<dbReference type="InterPro" id="IPR002108">
    <property type="entry name" value="ADF-H"/>
</dbReference>
<dbReference type="AlphaFoldDB" id="A0A8M1KEZ1"/>
<dbReference type="CTD" id="406738"/>
<evidence type="ECO:0000313" key="3">
    <source>
        <dbReference type="RefSeq" id="XP_042560429.1"/>
    </source>
</evidence>
<dbReference type="Pfam" id="PF00241">
    <property type="entry name" value="Cofilin_ADF"/>
    <property type="match status" value="1"/>
</dbReference>
<dbReference type="PROSITE" id="PS51263">
    <property type="entry name" value="ADF_H"/>
    <property type="match status" value="1"/>
</dbReference>
<dbReference type="GeneID" id="122129553"/>
<dbReference type="GO" id="GO:0003779">
    <property type="term" value="F:actin binding"/>
    <property type="evidence" value="ECO:0007669"/>
    <property type="project" value="InterPro"/>
</dbReference>
<dbReference type="KEGG" id="char:122129553"/>
<name>A0A8M1KEZ1_CLUHA</name>
<sequence>MASGVVVDDGVVKAYEEIKVHHTGEVMSDRLKLVMFRLSDDDRSIIVDEESTLRMKDVSNEDDVFKKLVSMFPLKDCRYALYDCCYRTKETDKEDLVFIMWAPDEAPLKKKMLYASSKGALRKKLQGLKIEWQVNDIADAKDTSVLIEKLGSRGSIKELEGKTV</sequence>
<gene>
    <name evidence="3" type="primary">cfl1l</name>
</gene>
<keyword evidence="2" id="KW-1185">Reference proteome</keyword>
<dbReference type="Proteomes" id="UP000515152">
    <property type="component" value="Unplaced"/>
</dbReference>
<dbReference type="SMART" id="SM00102">
    <property type="entry name" value="ADF"/>
    <property type="match status" value="1"/>
</dbReference>
<dbReference type="GO" id="GO:0030042">
    <property type="term" value="P:actin filament depolymerization"/>
    <property type="evidence" value="ECO:0007669"/>
    <property type="project" value="InterPro"/>
</dbReference>
<accession>A0A8M1KEZ1</accession>
<dbReference type="InterPro" id="IPR017904">
    <property type="entry name" value="ADF/Cofilin"/>
</dbReference>
<reference evidence="3" key="1">
    <citation type="submission" date="2025-08" db="UniProtKB">
        <authorList>
            <consortium name="RefSeq"/>
        </authorList>
    </citation>
    <scope>IDENTIFICATION</scope>
</reference>
<dbReference type="PANTHER" id="PTHR11913">
    <property type="entry name" value="COFILIN-RELATED"/>
    <property type="match status" value="1"/>
</dbReference>
<dbReference type="OrthoDB" id="10249245at2759"/>
<feature type="domain" description="ADF-H" evidence="1">
    <location>
        <begin position="3"/>
        <end position="150"/>
    </location>
</feature>
<evidence type="ECO:0000259" key="1">
    <source>
        <dbReference type="PROSITE" id="PS51263"/>
    </source>
</evidence>
<dbReference type="GO" id="GO:0015629">
    <property type="term" value="C:actin cytoskeleton"/>
    <property type="evidence" value="ECO:0007669"/>
    <property type="project" value="InterPro"/>
</dbReference>
<proteinExistence type="predicted"/>
<protein>
    <submittedName>
        <fullName evidence="3">Non-muscle cofilin 1-like</fullName>
    </submittedName>
</protein>
<organism evidence="2 3">
    <name type="scientific">Clupea harengus</name>
    <name type="common">Atlantic herring</name>
    <dbReference type="NCBI Taxonomy" id="7950"/>
    <lineage>
        <taxon>Eukaryota</taxon>
        <taxon>Metazoa</taxon>
        <taxon>Chordata</taxon>
        <taxon>Craniata</taxon>
        <taxon>Vertebrata</taxon>
        <taxon>Euteleostomi</taxon>
        <taxon>Actinopterygii</taxon>
        <taxon>Neopterygii</taxon>
        <taxon>Teleostei</taxon>
        <taxon>Clupei</taxon>
        <taxon>Clupeiformes</taxon>
        <taxon>Clupeoidei</taxon>
        <taxon>Clupeidae</taxon>
        <taxon>Clupea</taxon>
    </lineage>
</organism>
<dbReference type="RefSeq" id="XP_042560429.1">
    <property type="nucleotide sequence ID" value="XM_042704495.1"/>
</dbReference>